<dbReference type="Pfam" id="PF08238">
    <property type="entry name" value="Sel1"/>
    <property type="match status" value="4"/>
</dbReference>
<dbReference type="EMBL" id="JAPFFF010000063">
    <property type="protein sequence ID" value="KAK8836771.1"/>
    <property type="molecule type" value="Genomic_DNA"/>
</dbReference>
<dbReference type="InterPro" id="IPR011990">
    <property type="entry name" value="TPR-like_helical_dom_sf"/>
</dbReference>
<dbReference type="PANTHER" id="PTHR43628">
    <property type="entry name" value="ACTIVATOR OF C KINASE PROTEIN 1-RELATED"/>
    <property type="match status" value="1"/>
</dbReference>
<evidence type="ECO:0000256" key="1">
    <source>
        <dbReference type="SAM" id="MobiDB-lite"/>
    </source>
</evidence>
<reference evidence="2 3" key="1">
    <citation type="submission" date="2024-04" db="EMBL/GenBank/DDBJ databases">
        <title>Tritrichomonas musculus Genome.</title>
        <authorList>
            <person name="Alves-Ferreira E."/>
            <person name="Grigg M."/>
            <person name="Lorenzi H."/>
            <person name="Galac M."/>
        </authorList>
    </citation>
    <scope>NUCLEOTIDE SEQUENCE [LARGE SCALE GENOMIC DNA]</scope>
    <source>
        <strain evidence="2 3">EAF2021</strain>
    </source>
</reference>
<dbReference type="SMART" id="SM00671">
    <property type="entry name" value="SEL1"/>
    <property type="match status" value="4"/>
</dbReference>
<dbReference type="Proteomes" id="UP001470230">
    <property type="component" value="Unassembled WGS sequence"/>
</dbReference>
<comment type="caution">
    <text evidence="2">The sequence shown here is derived from an EMBL/GenBank/DDBJ whole genome shotgun (WGS) entry which is preliminary data.</text>
</comment>
<accession>A0ABR2GSB9</accession>
<gene>
    <name evidence="2" type="ORF">M9Y10_037293</name>
</gene>
<feature type="region of interest" description="Disordered" evidence="1">
    <location>
        <begin position="1"/>
        <end position="22"/>
    </location>
</feature>
<dbReference type="InterPro" id="IPR052945">
    <property type="entry name" value="Mitotic_Regulator"/>
</dbReference>
<dbReference type="InterPro" id="IPR006597">
    <property type="entry name" value="Sel1-like"/>
</dbReference>
<evidence type="ECO:0000313" key="2">
    <source>
        <dbReference type="EMBL" id="KAK8836771.1"/>
    </source>
</evidence>
<evidence type="ECO:0000313" key="3">
    <source>
        <dbReference type="Proteomes" id="UP001470230"/>
    </source>
</evidence>
<sequence>MKKGLGELRNLNEQTSDDDEDEDNNLIEIQLQLSVIKEEAIDDYIIGKFKFELESNLYNRANECLQNENFGLLPISIVYCILSKSEEIPNDLLFDFISKSIEERCTLFNFLNIQNLSDIKLGELFDLYDQNPNCFQYFPSNFGFLKSIITENKKMKTQLIELNEKCDKFQGYLDDACKMANFFFGGEDFFGDIFLHLGQCSERGNMLASLCIGFSYMITDDDSKKMNALPYLQKSIEQGNSYALLYIGTLYEEGECVEQSYSKAIEIYQESPSKGNLVALFKLASLYTEGKGVEQDYSKAIELYKNAAANGNSTALIRLGEIYTEGKLVEKDYSKAIDYFKQSAKLGNVGGFGFLGDLYKSGEGVEKNLAKALSYYEKAYNLCDYFPTLHEILEELKKQISESEEETPKPLKK</sequence>
<proteinExistence type="predicted"/>
<dbReference type="Gene3D" id="1.25.40.10">
    <property type="entry name" value="Tetratricopeptide repeat domain"/>
    <property type="match status" value="1"/>
</dbReference>
<protein>
    <submittedName>
        <fullName evidence="2">Uncharacterized protein</fullName>
    </submittedName>
</protein>
<name>A0ABR2GSB9_9EUKA</name>
<dbReference type="PANTHER" id="PTHR43628:SF1">
    <property type="entry name" value="CHITIN SYNTHASE REGULATORY FACTOR 2-RELATED"/>
    <property type="match status" value="1"/>
</dbReference>
<keyword evidence="3" id="KW-1185">Reference proteome</keyword>
<organism evidence="2 3">
    <name type="scientific">Tritrichomonas musculus</name>
    <dbReference type="NCBI Taxonomy" id="1915356"/>
    <lineage>
        <taxon>Eukaryota</taxon>
        <taxon>Metamonada</taxon>
        <taxon>Parabasalia</taxon>
        <taxon>Tritrichomonadida</taxon>
        <taxon>Tritrichomonadidae</taxon>
        <taxon>Tritrichomonas</taxon>
    </lineage>
</organism>
<dbReference type="SUPFAM" id="SSF81901">
    <property type="entry name" value="HCP-like"/>
    <property type="match status" value="1"/>
</dbReference>